<evidence type="ECO:0000313" key="3">
    <source>
        <dbReference type="EMBL" id="GAA1864598.1"/>
    </source>
</evidence>
<dbReference type="SUPFAM" id="SSF46785">
    <property type="entry name" value="Winged helix' DNA-binding domain"/>
    <property type="match status" value="1"/>
</dbReference>
<dbReference type="InterPro" id="IPR036390">
    <property type="entry name" value="WH_DNA-bd_sf"/>
</dbReference>
<sequence>MRIPDLQAIGLAVKRLQHRHHRELDDRLRSIGTTLSQWDALRHVAAHPGASTHELAELTFMTDQSFGALAIKLAGLGLVTRTPGRGRVIHHEITAEGAALRRKGAGLADEVLTASFAPLSPAERETLHLLLARVLEEGSPRVAVPQGGEAGSRRVDLQAAMSGRADRRPETSAPGGRESGGPGLP</sequence>
<dbReference type="InterPro" id="IPR039422">
    <property type="entry name" value="MarR/SlyA-like"/>
</dbReference>
<dbReference type="Pfam" id="PF12802">
    <property type="entry name" value="MarR_2"/>
    <property type="match status" value="1"/>
</dbReference>
<protein>
    <recommendedName>
        <fullName evidence="2">HTH marR-type domain-containing protein</fullName>
    </recommendedName>
</protein>
<dbReference type="Gene3D" id="1.10.10.10">
    <property type="entry name" value="Winged helix-like DNA-binding domain superfamily/Winged helix DNA-binding domain"/>
    <property type="match status" value="1"/>
</dbReference>
<dbReference type="PROSITE" id="PS50995">
    <property type="entry name" value="HTH_MARR_2"/>
    <property type="match status" value="1"/>
</dbReference>
<organism evidence="3 4">
    <name type="scientific">Pseudonocardia ailaonensis</name>
    <dbReference type="NCBI Taxonomy" id="367279"/>
    <lineage>
        <taxon>Bacteria</taxon>
        <taxon>Bacillati</taxon>
        <taxon>Actinomycetota</taxon>
        <taxon>Actinomycetes</taxon>
        <taxon>Pseudonocardiales</taxon>
        <taxon>Pseudonocardiaceae</taxon>
        <taxon>Pseudonocardia</taxon>
    </lineage>
</organism>
<dbReference type="PANTHER" id="PTHR33164:SF103">
    <property type="entry name" value="REGULATORY PROTEIN MARR"/>
    <property type="match status" value="1"/>
</dbReference>
<gene>
    <name evidence="3" type="ORF">GCM10009836_51200</name>
</gene>
<dbReference type="RefSeq" id="WP_344422147.1">
    <property type="nucleotide sequence ID" value="NZ_BAAAQK010000019.1"/>
</dbReference>
<dbReference type="SMART" id="SM00347">
    <property type="entry name" value="HTH_MARR"/>
    <property type="match status" value="1"/>
</dbReference>
<dbReference type="Proteomes" id="UP001500449">
    <property type="component" value="Unassembled WGS sequence"/>
</dbReference>
<feature type="region of interest" description="Disordered" evidence="1">
    <location>
        <begin position="141"/>
        <end position="185"/>
    </location>
</feature>
<keyword evidence="4" id="KW-1185">Reference proteome</keyword>
<evidence type="ECO:0000256" key="1">
    <source>
        <dbReference type="SAM" id="MobiDB-lite"/>
    </source>
</evidence>
<accession>A0ABN2NDP3</accession>
<reference evidence="3 4" key="1">
    <citation type="journal article" date="2019" name="Int. J. Syst. Evol. Microbiol.">
        <title>The Global Catalogue of Microorganisms (GCM) 10K type strain sequencing project: providing services to taxonomists for standard genome sequencing and annotation.</title>
        <authorList>
            <consortium name="The Broad Institute Genomics Platform"/>
            <consortium name="The Broad Institute Genome Sequencing Center for Infectious Disease"/>
            <person name="Wu L."/>
            <person name="Ma J."/>
        </authorList>
    </citation>
    <scope>NUCLEOTIDE SEQUENCE [LARGE SCALE GENOMIC DNA]</scope>
    <source>
        <strain evidence="3 4">JCM 16009</strain>
    </source>
</reference>
<evidence type="ECO:0000259" key="2">
    <source>
        <dbReference type="PROSITE" id="PS50995"/>
    </source>
</evidence>
<dbReference type="PANTHER" id="PTHR33164">
    <property type="entry name" value="TRANSCRIPTIONAL REGULATOR, MARR FAMILY"/>
    <property type="match status" value="1"/>
</dbReference>
<name>A0ABN2NDP3_9PSEU</name>
<dbReference type="InterPro" id="IPR036388">
    <property type="entry name" value="WH-like_DNA-bd_sf"/>
</dbReference>
<evidence type="ECO:0000313" key="4">
    <source>
        <dbReference type="Proteomes" id="UP001500449"/>
    </source>
</evidence>
<comment type="caution">
    <text evidence="3">The sequence shown here is derived from an EMBL/GenBank/DDBJ whole genome shotgun (WGS) entry which is preliminary data.</text>
</comment>
<feature type="domain" description="HTH marR-type" evidence="2">
    <location>
        <begin position="2"/>
        <end position="136"/>
    </location>
</feature>
<dbReference type="InterPro" id="IPR000835">
    <property type="entry name" value="HTH_MarR-typ"/>
</dbReference>
<proteinExistence type="predicted"/>
<dbReference type="EMBL" id="BAAAQK010000019">
    <property type="protein sequence ID" value="GAA1864598.1"/>
    <property type="molecule type" value="Genomic_DNA"/>
</dbReference>